<dbReference type="EMBL" id="PVWK01000117">
    <property type="protein sequence ID" value="PSB26006.1"/>
    <property type="molecule type" value="Genomic_DNA"/>
</dbReference>
<gene>
    <name evidence="1" type="ORF">C7B82_21130</name>
</gene>
<accession>A0A2T1DZT2</accession>
<comment type="caution">
    <text evidence="1">The sequence shown here is derived from an EMBL/GenBank/DDBJ whole genome shotgun (WGS) entry which is preliminary data.</text>
</comment>
<dbReference type="AlphaFoldDB" id="A0A2T1DZT2"/>
<evidence type="ECO:0000313" key="2">
    <source>
        <dbReference type="Proteomes" id="UP000239576"/>
    </source>
</evidence>
<evidence type="ECO:0000313" key="1">
    <source>
        <dbReference type="EMBL" id="PSB26006.1"/>
    </source>
</evidence>
<reference evidence="1 2" key="2">
    <citation type="submission" date="2018-03" db="EMBL/GenBank/DDBJ databases">
        <title>The ancient ancestry and fast evolution of plastids.</title>
        <authorList>
            <person name="Moore K.R."/>
            <person name="Magnabosco C."/>
            <person name="Momper L."/>
            <person name="Gold D.A."/>
            <person name="Bosak T."/>
            <person name="Fournier G.P."/>
        </authorList>
    </citation>
    <scope>NUCLEOTIDE SEQUENCE [LARGE SCALE GENOMIC DNA]</scope>
    <source>
        <strain evidence="1 2">ULC18</strain>
    </source>
</reference>
<dbReference type="RefSeq" id="WP_106258359.1">
    <property type="nucleotide sequence ID" value="NZ_CAWNSW010000166.1"/>
</dbReference>
<name>A0A2T1DZT2_9CYAN</name>
<dbReference type="OrthoDB" id="531045at2"/>
<reference evidence="2" key="1">
    <citation type="submission" date="2018-02" db="EMBL/GenBank/DDBJ databases">
        <authorList>
            <person name="Moore K."/>
            <person name="Momper L."/>
        </authorList>
    </citation>
    <scope>NUCLEOTIDE SEQUENCE [LARGE SCALE GENOMIC DNA]</scope>
    <source>
        <strain evidence="2">ULC18</strain>
    </source>
</reference>
<keyword evidence="2" id="KW-1185">Reference proteome</keyword>
<dbReference type="Proteomes" id="UP000239576">
    <property type="component" value="Unassembled WGS sequence"/>
</dbReference>
<protein>
    <submittedName>
        <fullName evidence="1">Uncharacterized protein</fullName>
    </submittedName>
</protein>
<organism evidence="1 2">
    <name type="scientific">Stenomitos frigidus ULC18</name>
    <dbReference type="NCBI Taxonomy" id="2107698"/>
    <lineage>
        <taxon>Bacteria</taxon>
        <taxon>Bacillati</taxon>
        <taxon>Cyanobacteriota</taxon>
        <taxon>Cyanophyceae</taxon>
        <taxon>Leptolyngbyales</taxon>
        <taxon>Leptolyngbyaceae</taxon>
        <taxon>Stenomitos</taxon>
    </lineage>
</organism>
<sequence>MARYTCLFTVAASVGNVQSLLSETLESCNFDIIYETGDYLMAREVPGKVAFSKLVTVEVLVDKTLATDREVRMSFVIKNEELPLQINNHCRRMYELVSQAIADNRQWSLIDTVAG</sequence>
<proteinExistence type="predicted"/>